<evidence type="ECO:0000313" key="3">
    <source>
        <dbReference type="EMBL" id="UJO19815.1"/>
    </source>
</evidence>
<keyword evidence="2" id="KW-0812">Transmembrane</keyword>
<reference evidence="3" key="1">
    <citation type="submission" date="2021-12" db="EMBL/GenBank/DDBJ databases">
        <authorList>
            <person name="Zaccaron A."/>
            <person name="Stergiopoulos I."/>
        </authorList>
    </citation>
    <scope>NUCLEOTIDE SEQUENCE</scope>
    <source>
        <strain evidence="3">Race5_Kim</strain>
    </source>
</reference>
<feature type="region of interest" description="Disordered" evidence="1">
    <location>
        <begin position="1"/>
        <end position="152"/>
    </location>
</feature>
<dbReference type="KEGG" id="ffu:CLAFUR5_10564"/>
<feature type="transmembrane region" description="Helical" evidence="2">
    <location>
        <begin position="211"/>
        <end position="232"/>
    </location>
</feature>
<protein>
    <submittedName>
        <fullName evidence="3">Uncharacterized protein</fullName>
    </submittedName>
</protein>
<accession>A0A9Q8PCA1</accession>
<feature type="transmembrane region" description="Helical" evidence="2">
    <location>
        <begin position="180"/>
        <end position="204"/>
    </location>
</feature>
<feature type="compositionally biased region" description="Polar residues" evidence="1">
    <location>
        <begin position="1"/>
        <end position="14"/>
    </location>
</feature>
<dbReference type="AlphaFoldDB" id="A0A9Q8PCA1"/>
<dbReference type="OrthoDB" id="10474578at2759"/>
<dbReference type="RefSeq" id="XP_047764181.1">
    <property type="nucleotide sequence ID" value="XM_047909712.1"/>
</dbReference>
<keyword evidence="4" id="KW-1185">Reference proteome</keyword>
<name>A0A9Q8PCA1_PASFU</name>
<gene>
    <name evidence="3" type="ORF">CLAFUR5_10564</name>
</gene>
<organism evidence="3 4">
    <name type="scientific">Passalora fulva</name>
    <name type="common">Tomato leaf mold</name>
    <name type="synonym">Cladosporium fulvum</name>
    <dbReference type="NCBI Taxonomy" id="5499"/>
    <lineage>
        <taxon>Eukaryota</taxon>
        <taxon>Fungi</taxon>
        <taxon>Dikarya</taxon>
        <taxon>Ascomycota</taxon>
        <taxon>Pezizomycotina</taxon>
        <taxon>Dothideomycetes</taxon>
        <taxon>Dothideomycetidae</taxon>
        <taxon>Mycosphaerellales</taxon>
        <taxon>Mycosphaerellaceae</taxon>
        <taxon>Fulvia</taxon>
    </lineage>
</organism>
<feature type="compositionally biased region" description="Polar residues" evidence="1">
    <location>
        <begin position="24"/>
        <end position="33"/>
    </location>
</feature>
<reference evidence="3" key="2">
    <citation type="journal article" date="2022" name="Microb. Genom.">
        <title>A chromosome-scale genome assembly of the tomato pathogen Cladosporium fulvum reveals a compartmentalized genome architecture and the presence of a dispensable chromosome.</title>
        <authorList>
            <person name="Zaccaron A.Z."/>
            <person name="Chen L.H."/>
            <person name="Samaras A."/>
            <person name="Stergiopoulos I."/>
        </authorList>
    </citation>
    <scope>NUCLEOTIDE SEQUENCE</scope>
    <source>
        <strain evidence="3">Race5_Kim</strain>
    </source>
</reference>
<proteinExistence type="predicted"/>
<sequence length="288" mass="31242">MASSENYPSSSPFTEDTAKRHASVTFSDSSTIINDEDAITPPAGVFPDDKPGNRIILPDPFLDDDEDGVDVDDPISPFNPTKKPHRSQSRISDFRDHGVKAPSMRTASKKRSSSGSLKPLKFSSADGRAYGTVSGSRGRRRSMHSLSGRSMSASRGTMCSVCRLQRKSLEPAAPASRAGFVGFVVGMNVVFLAATVFCVVWPAMRREWSRVGCAVVPATLWLAFIVVTASSWRLPSDCECPPLREASRSTGGRKRRQSSGPLFPKPGLWLDRSQQKPGCESDSEATEV</sequence>
<feature type="region of interest" description="Disordered" evidence="1">
    <location>
        <begin position="245"/>
        <end position="288"/>
    </location>
</feature>
<dbReference type="Proteomes" id="UP000756132">
    <property type="component" value="Chromosome 7"/>
</dbReference>
<dbReference type="GeneID" id="71990442"/>
<evidence type="ECO:0000256" key="1">
    <source>
        <dbReference type="SAM" id="MobiDB-lite"/>
    </source>
</evidence>
<dbReference type="EMBL" id="CP090169">
    <property type="protein sequence ID" value="UJO19815.1"/>
    <property type="molecule type" value="Genomic_DNA"/>
</dbReference>
<evidence type="ECO:0000313" key="4">
    <source>
        <dbReference type="Proteomes" id="UP000756132"/>
    </source>
</evidence>
<keyword evidence="2" id="KW-1133">Transmembrane helix</keyword>
<evidence type="ECO:0000256" key="2">
    <source>
        <dbReference type="SAM" id="Phobius"/>
    </source>
</evidence>
<keyword evidence="2" id="KW-0472">Membrane</keyword>
<feature type="compositionally biased region" description="Acidic residues" evidence="1">
    <location>
        <begin position="61"/>
        <end position="73"/>
    </location>
</feature>